<dbReference type="InterPro" id="IPR029068">
    <property type="entry name" value="Glyas_Bleomycin-R_OHBP_Dase"/>
</dbReference>
<dbReference type="EMBL" id="CP014145">
    <property type="protein sequence ID" value="AMB57891.1"/>
    <property type="molecule type" value="Genomic_DNA"/>
</dbReference>
<gene>
    <name evidence="2" type="ORF">AWU67_02310</name>
</gene>
<reference evidence="3" key="2">
    <citation type="submission" date="2016-01" db="EMBL/GenBank/DDBJ databases">
        <title>First complete genome sequence of a species in the genus Microterricola, an extremophilic cold active enzyme producing strain ERGS5:02 isolated from Sikkim Himalaya.</title>
        <authorList>
            <person name="Kumar R."/>
            <person name="Singh D."/>
            <person name="Swarnkar M.K."/>
        </authorList>
    </citation>
    <scope>NUCLEOTIDE SEQUENCE [LARGE SCALE GENOMIC DNA]</scope>
    <source>
        <strain evidence="3">ERGS5:02</strain>
    </source>
</reference>
<name>A0A0Y0NA03_9MICO</name>
<dbReference type="AlphaFoldDB" id="A0A0Y0NA03"/>
<protein>
    <submittedName>
        <fullName evidence="2">Glyoxalase</fullName>
    </submittedName>
</protein>
<sequence>MMDFTNVMAVLPASDLGRAQAFYKDKLGLEPDPEMSDTGGVVYSVGGHRFLLYETGFAGTAKNTALTLETANLDGTMTEMRGRGVSFEEYDMPGLKTENGVAGIGTERTAWFVDSESNIIAVSERS</sequence>
<dbReference type="Gene3D" id="3.10.180.10">
    <property type="entry name" value="2,3-Dihydroxybiphenyl 1,2-Dioxygenase, domain 1"/>
    <property type="match status" value="1"/>
</dbReference>
<dbReference type="InterPro" id="IPR053863">
    <property type="entry name" value="Glyoxy/Ble-like_N"/>
</dbReference>
<evidence type="ECO:0000313" key="2">
    <source>
        <dbReference type="EMBL" id="AMB57891.1"/>
    </source>
</evidence>
<dbReference type="OrthoDB" id="9804907at2"/>
<evidence type="ECO:0000313" key="3">
    <source>
        <dbReference type="Proteomes" id="UP000058305"/>
    </source>
</evidence>
<organism evidence="2 3">
    <name type="scientific">Microterricola viridarii</name>
    <dbReference type="NCBI Taxonomy" id="412690"/>
    <lineage>
        <taxon>Bacteria</taxon>
        <taxon>Bacillati</taxon>
        <taxon>Actinomycetota</taxon>
        <taxon>Actinomycetes</taxon>
        <taxon>Micrococcales</taxon>
        <taxon>Microbacteriaceae</taxon>
        <taxon>Microterricola</taxon>
    </lineage>
</organism>
<proteinExistence type="predicted"/>
<dbReference type="Pfam" id="PF22677">
    <property type="entry name" value="Ble-like_N"/>
    <property type="match status" value="1"/>
</dbReference>
<reference evidence="2 3" key="1">
    <citation type="journal article" date="2016" name="J. Biotechnol.">
        <title>First complete genome sequence of a species in the genus Microterricola, an extremophilic cold active enzyme producing bacterial strain ERGS5:02 isolated from Sikkim Himalaya.</title>
        <authorList>
            <person name="Himanshu"/>
            <person name="Swarnkar M.K."/>
            <person name="Singh D."/>
            <person name="Kumar R."/>
        </authorList>
    </citation>
    <scope>NUCLEOTIDE SEQUENCE [LARGE SCALE GENOMIC DNA]</scope>
    <source>
        <strain evidence="2 3">ERGS5:02</strain>
    </source>
</reference>
<dbReference type="SUPFAM" id="SSF54593">
    <property type="entry name" value="Glyoxalase/Bleomycin resistance protein/Dihydroxybiphenyl dioxygenase"/>
    <property type="match status" value="1"/>
</dbReference>
<keyword evidence="3" id="KW-1185">Reference proteome</keyword>
<feature type="domain" description="Glyoxalase/Bleomycin resistance-like N-terminal" evidence="1">
    <location>
        <begin position="10"/>
        <end position="38"/>
    </location>
</feature>
<dbReference type="Proteomes" id="UP000058305">
    <property type="component" value="Chromosome"/>
</dbReference>
<dbReference type="KEGG" id="mvd:AWU67_02310"/>
<evidence type="ECO:0000259" key="1">
    <source>
        <dbReference type="Pfam" id="PF22677"/>
    </source>
</evidence>
<accession>A0A0Y0NA03</accession>